<keyword evidence="4 5" id="KW-0472">Membrane</keyword>
<sequence>MRPREVRRDPGLQPERTLLSWQRALILLAVVGLVYLRGPLDPASGVVPEVAPALRAAVMAFTLLLGTGLGLHLWLRWRRTEYGLREPGTGRAPLSVARPWAMVLLSAGVLVLTLVVVATVLLP</sequence>
<feature type="transmembrane region" description="Helical" evidence="5">
    <location>
        <begin position="100"/>
        <end position="122"/>
    </location>
</feature>
<feature type="domain" description="DUF202" evidence="6">
    <location>
        <begin position="9"/>
        <end position="81"/>
    </location>
</feature>
<name>A0A975LAG3_9ACTN</name>
<organism evidence="7 8">
    <name type="scientific">Nocardiopsis eucommiae</name>
    <dbReference type="NCBI Taxonomy" id="2831970"/>
    <lineage>
        <taxon>Bacteria</taxon>
        <taxon>Bacillati</taxon>
        <taxon>Actinomycetota</taxon>
        <taxon>Actinomycetes</taxon>
        <taxon>Streptosporangiales</taxon>
        <taxon>Nocardiopsidaceae</taxon>
        <taxon>Nocardiopsis</taxon>
    </lineage>
</organism>
<dbReference type="InterPro" id="IPR003807">
    <property type="entry name" value="DUF202"/>
</dbReference>
<dbReference type="RefSeq" id="WP_378747375.1">
    <property type="nucleotide sequence ID" value="NZ_CBDRIY010000004.1"/>
</dbReference>
<keyword evidence="2 5" id="KW-0812">Transmembrane</keyword>
<accession>A0A975LAG3</accession>
<evidence type="ECO:0000313" key="8">
    <source>
        <dbReference type="Proteomes" id="UP000682416"/>
    </source>
</evidence>
<evidence type="ECO:0000313" key="7">
    <source>
        <dbReference type="EMBL" id="QVJ01697.1"/>
    </source>
</evidence>
<dbReference type="Pfam" id="PF02656">
    <property type="entry name" value="DUF202"/>
    <property type="match status" value="1"/>
</dbReference>
<dbReference type="EMBL" id="CP074402">
    <property type="protein sequence ID" value="QVJ01697.1"/>
    <property type="molecule type" value="Genomic_DNA"/>
</dbReference>
<proteinExistence type="predicted"/>
<dbReference type="Proteomes" id="UP000682416">
    <property type="component" value="Chromosome"/>
</dbReference>
<dbReference type="GO" id="GO:0012505">
    <property type="term" value="C:endomembrane system"/>
    <property type="evidence" value="ECO:0007669"/>
    <property type="project" value="UniProtKB-SubCell"/>
</dbReference>
<keyword evidence="8" id="KW-1185">Reference proteome</keyword>
<reference evidence="7" key="1">
    <citation type="submission" date="2021-05" db="EMBL/GenBank/DDBJ databases">
        <authorList>
            <person name="Kaiqin L."/>
            <person name="Jian G."/>
        </authorList>
    </citation>
    <scope>NUCLEOTIDE SEQUENCE</scope>
    <source>
        <strain evidence="7">HDS5</strain>
    </source>
</reference>
<dbReference type="AlphaFoldDB" id="A0A975LAG3"/>
<keyword evidence="3 5" id="KW-1133">Transmembrane helix</keyword>
<evidence type="ECO:0000259" key="6">
    <source>
        <dbReference type="Pfam" id="PF02656"/>
    </source>
</evidence>
<evidence type="ECO:0000256" key="1">
    <source>
        <dbReference type="ARBA" id="ARBA00004127"/>
    </source>
</evidence>
<feature type="transmembrane region" description="Helical" evidence="5">
    <location>
        <begin position="20"/>
        <end position="36"/>
    </location>
</feature>
<comment type="subcellular location">
    <subcellularLocation>
        <location evidence="1">Endomembrane system</location>
        <topology evidence="1">Multi-pass membrane protein</topology>
    </subcellularLocation>
</comment>
<feature type="transmembrane region" description="Helical" evidence="5">
    <location>
        <begin position="56"/>
        <end position="75"/>
    </location>
</feature>
<gene>
    <name evidence="7" type="ORF">KGD82_00885</name>
</gene>
<evidence type="ECO:0000256" key="3">
    <source>
        <dbReference type="ARBA" id="ARBA00022989"/>
    </source>
</evidence>
<dbReference type="KEGG" id="nec:KGD82_00885"/>
<evidence type="ECO:0000256" key="4">
    <source>
        <dbReference type="ARBA" id="ARBA00023136"/>
    </source>
</evidence>
<protein>
    <submittedName>
        <fullName evidence="7">DUF202 domain-containing protein</fullName>
    </submittedName>
</protein>
<evidence type="ECO:0000256" key="5">
    <source>
        <dbReference type="SAM" id="Phobius"/>
    </source>
</evidence>
<evidence type="ECO:0000256" key="2">
    <source>
        <dbReference type="ARBA" id="ARBA00022692"/>
    </source>
</evidence>